<dbReference type="SUPFAM" id="SSF56719">
    <property type="entry name" value="Type II DNA topoisomerase"/>
    <property type="match status" value="1"/>
</dbReference>
<dbReference type="SUPFAM" id="SSF101904">
    <property type="entry name" value="GyrA/ParC C-terminal domain-like"/>
    <property type="match status" value="2"/>
</dbReference>
<comment type="similarity">
    <text evidence="2">Belongs to the type II topoisomerase GyrA/ParC subunit family.</text>
</comment>
<sequence length="958" mass="104979">MGLGAGAGLLTELLFWSAVTPSRKSVTADPPAPRPRYSRVSQEAGLARATPPPSDTTPPPSPNWAPIDPLDIVDELRDSYLTYAQSVMVSRALPDVRDGLKPSQRRILVAMNDLGLTPNAATSKCAGIIGETMKRYHPHGDASIYDTLVRMAQDWVMRSKLIHGQGNFGSIAGLPPAAHRYTEARLTPAAAEMLADLDHETVDFIDNYDGKYREPLVLPSKFPNLLVNGSDGIAVGMATDIPPHNLREVCDGLIKLIDDPEATLQELLEIIPGPDFPTGGIVMGRHGIVRGYLGERSRITLRARADIVEDSKGKTPHIVIKEVPFQVTRNRLAELIGELVKEERIRDISGIRDESSARNGEPVRLVVELKRGADPHLVLNQLYQLSPLQKTVSISLLALVDGRPLVLTLKEMMQKFLDHRVQVIRRRTQYLLREAKRRGHVLEGQLIAISSLDEVIRICRTSPSRSEAKDRLQGMAVAASVLRTAIGEAGFDALQQELGLTEAYRMTEAQAEAVVRMQLGQLAALESDEILKEYKQLREQIRGYEELLGDEGQVKAVIRKDLTDIRDKYGNDRKTEITDDGGDVDMEDLIADEPAVVTISHEGFIKRLPMDTYRVQNRGGKGVSGGLRENDFIEHFFVATTKSYLLCFTDRGQMYWLKVYRIPEASRTSAGRSIANVLQLKPDEKISSVIPVRQFDEGYHLLMTTKKGTIKKSALTDYSRVRAGGIIGINLDEGDSLIGVCLTKPGDELILSTRNGMAIRFSEADAREMGRNTRGVRGINMASDDEIIGMVVADPEGYLLAVCEKGYGKRTPFGPNSAGEVADEGDDEATAPDIAAEVAEPADAGEVGGEEGEEATSRSAMRYRLQRRGGKGLRDIKTSDRNGKVIGTASVRDGDEIMLITMQGMVTRSRVDDIRIVGRNTQGVRVMNLNDGDRIATLAKVAREAVAEPAAALPPAAE</sequence>
<dbReference type="Proteomes" id="UP000214646">
    <property type="component" value="Unassembled WGS sequence"/>
</dbReference>
<comment type="caution">
    <text evidence="10">The sequence shown here is derived from an EMBL/GenBank/DDBJ whole genome shotgun (WGS) entry which is preliminary data.</text>
</comment>
<dbReference type="PROSITE" id="PS52040">
    <property type="entry name" value="TOPO_IIA"/>
    <property type="match status" value="1"/>
</dbReference>
<dbReference type="SMART" id="SM00434">
    <property type="entry name" value="TOP4c"/>
    <property type="match status" value="1"/>
</dbReference>
<keyword evidence="11" id="KW-1185">Reference proteome</keyword>
<feature type="region of interest" description="Disordered" evidence="8">
    <location>
        <begin position="22"/>
        <end position="68"/>
    </location>
</feature>
<dbReference type="GO" id="GO:0005737">
    <property type="term" value="C:cytoplasm"/>
    <property type="evidence" value="ECO:0007669"/>
    <property type="project" value="TreeGrafter"/>
</dbReference>
<keyword evidence="6 7" id="KW-0413">Isomerase</keyword>
<evidence type="ECO:0000256" key="6">
    <source>
        <dbReference type="ARBA" id="ARBA00023235"/>
    </source>
</evidence>
<dbReference type="GO" id="GO:0003918">
    <property type="term" value="F:DNA topoisomerase type II (double strand cut, ATP-hydrolyzing) activity"/>
    <property type="evidence" value="ECO:0007669"/>
    <property type="project" value="UniProtKB-EC"/>
</dbReference>
<dbReference type="EMBL" id="NIDE01000011">
    <property type="protein sequence ID" value="OWK39206.1"/>
    <property type="molecule type" value="Genomic_DNA"/>
</dbReference>
<dbReference type="Gene3D" id="2.120.10.90">
    <property type="entry name" value="DNA gyrase/topoisomerase IV, subunit A, C-terminal"/>
    <property type="match status" value="1"/>
</dbReference>
<dbReference type="InterPro" id="IPR006691">
    <property type="entry name" value="GyrA/parC_rep"/>
</dbReference>
<dbReference type="InterPro" id="IPR002205">
    <property type="entry name" value="Topo_IIA_dom_A"/>
</dbReference>
<evidence type="ECO:0000259" key="9">
    <source>
        <dbReference type="PROSITE" id="PS52040"/>
    </source>
</evidence>
<evidence type="ECO:0000256" key="7">
    <source>
        <dbReference type="PROSITE-ProRule" id="PRU01384"/>
    </source>
</evidence>
<dbReference type="InterPro" id="IPR050220">
    <property type="entry name" value="Type_II_DNA_Topoisomerases"/>
</dbReference>
<dbReference type="PANTHER" id="PTHR43493:SF5">
    <property type="entry name" value="DNA GYRASE SUBUNIT A, CHLOROPLASTIC_MITOCHONDRIAL"/>
    <property type="match status" value="1"/>
</dbReference>
<keyword evidence="4 7" id="KW-0799">Topoisomerase</keyword>
<evidence type="ECO:0000256" key="2">
    <source>
        <dbReference type="ARBA" id="ARBA00008263"/>
    </source>
</evidence>
<dbReference type="FunFam" id="1.10.268.10:FF:000001">
    <property type="entry name" value="DNA gyrase subunit A"/>
    <property type="match status" value="1"/>
</dbReference>
<dbReference type="InterPro" id="IPR013757">
    <property type="entry name" value="Topo_IIA_A_a_sf"/>
</dbReference>
<name>A0A225DNZ7_9BACT</name>
<evidence type="ECO:0000256" key="4">
    <source>
        <dbReference type="ARBA" id="ARBA00023029"/>
    </source>
</evidence>
<dbReference type="GO" id="GO:0005524">
    <property type="term" value="F:ATP binding"/>
    <property type="evidence" value="ECO:0007669"/>
    <property type="project" value="InterPro"/>
</dbReference>
<dbReference type="GO" id="GO:0003677">
    <property type="term" value="F:DNA binding"/>
    <property type="evidence" value="ECO:0007669"/>
    <property type="project" value="UniProtKB-UniRule"/>
</dbReference>
<dbReference type="AlphaFoldDB" id="A0A225DNZ7"/>
<feature type="region of interest" description="Disordered" evidence="8">
    <location>
        <begin position="839"/>
        <end position="859"/>
    </location>
</feature>
<reference evidence="11" key="1">
    <citation type="submission" date="2017-06" db="EMBL/GenBank/DDBJ databases">
        <title>Genome analysis of Fimbriiglobus ruber SP5, the first member of the order Planctomycetales with confirmed chitinolytic capability.</title>
        <authorList>
            <person name="Ravin N.V."/>
            <person name="Rakitin A.L."/>
            <person name="Ivanova A.A."/>
            <person name="Beletsky A.V."/>
            <person name="Kulichevskaya I.S."/>
            <person name="Mardanov A.V."/>
            <person name="Dedysh S.N."/>
        </authorList>
    </citation>
    <scope>NUCLEOTIDE SEQUENCE [LARGE SCALE GENOMIC DNA]</scope>
    <source>
        <strain evidence="11">SP5</strain>
    </source>
</reference>
<accession>A0A225DNZ7</accession>
<dbReference type="GO" id="GO:0006265">
    <property type="term" value="P:DNA topological change"/>
    <property type="evidence" value="ECO:0007669"/>
    <property type="project" value="UniProtKB-UniRule"/>
</dbReference>
<dbReference type="GO" id="GO:0009330">
    <property type="term" value="C:DNA topoisomerase type II (double strand cut, ATP-hydrolyzing) complex"/>
    <property type="evidence" value="ECO:0007669"/>
    <property type="project" value="TreeGrafter"/>
</dbReference>
<proteinExistence type="inferred from homology"/>
<dbReference type="NCBIfam" id="TIGR01063">
    <property type="entry name" value="gyrA"/>
    <property type="match status" value="1"/>
</dbReference>
<evidence type="ECO:0000256" key="8">
    <source>
        <dbReference type="SAM" id="MobiDB-lite"/>
    </source>
</evidence>
<dbReference type="NCBIfam" id="NF004043">
    <property type="entry name" value="PRK05560.1"/>
    <property type="match status" value="1"/>
</dbReference>
<keyword evidence="5 7" id="KW-0238">DNA-binding</keyword>
<evidence type="ECO:0000256" key="3">
    <source>
        <dbReference type="ARBA" id="ARBA00012895"/>
    </source>
</evidence>
<dbReference type="Gene3D" id="3.90.199.10">
    <property type="entry name" value="Topoisomerase II, domain 5"/>
    <property type="match status" value="1"/>
</dbReference>
<dbReference type="InterPro" id="IPR035516">
    <property type="entry name" value="Gyrase/topoIV_suA_C"/>
</dbReference>
<dbReference type="InterPro" id="IPR013760">
    <property type="entry name" value="Topo_IIA-like_dom_sf"/>
</dbReference>
<dbReference type="Gene3D" id="1.10.268.10">
    <property type="entry name" value="Topoisomerase, domain 3"/>
    <property type="match status" value="1"/>
</dbReference>
<dbReference type="Gene3D" id="3.30.1360.40">
    <property type="match status" value="1"/>
</dbReference>
<dbReference type="CDD" id="cd00187">
    <property type="entry name" value="TOP4c"/>
    <property type="match status" value="1"/>
</dbReference>
<organism evidence="10 11">
    <name type="scientific">Fimbriiglobus ruber</name>
    <dbReference type="NCBI Taxonomy" id="1908690"/>
    <lineage>
        <taxon>Bacteria</taxon>
        <taxon>Pseudomonadati</taxon>
        <taxon>Planctomycetota</taxon>
        <taxon>Planctomycetia</taxon>
        <taxon>Gemmatales</taxon>
        <taxon>Gemmataceae</taxon>
        <taxon>Fimbriiglobus</taxon>
    </lineage>
</organism>
<feature type="compositionally biased region" description="Pro residues" evidence="8">
    <location>
        <begin position="50"/>
        <end position="63"/>
    </location>
</feature>
<comment type="catalytic activity">
    <reaction evidence="1 7">
        <text>ATP-dependent breakage, passage and rejoining of double-stranded DNA.</text>
        <dbReference type="EC" id="5.6.2.2"/>
    </reaction>
</comment>
<dbReference type="EC" id="5.6.2.2" evidence="3"/>
<evidence type="ECO:0000313" key="11">
    <source>
        <dbReference type="Proteomes" id="UP000214646"/>
    </source>
</evidence>
<feature type="domain" description="Topo IIA-type catalytic" evidence="9">
    <location>
        <begin position="93"/>
        <end position="589"/>
    </location>
</feature>
<dbReference type="Pfam" id="PF03989">
    <property type="entry name" value="DNA_gyraseA_C"/>
    <property type="match status" value="6"/>
</dbReference>
<evidence type="ECO:0000256" key="1">
    <source>
        <dbReference type="ARBA" id="ARBA00000185"/>
    </source>
</evidence>
<dbReference type="NCBIfam" id="NF004044">
    <property type="entry name" value="PRK05561.1"/>
    <property type="match status" value="1"/>
</dbReference>
<evidence type="ECO:0000256" key="5">
    <source>
        <dbReference type="ARBA" id="ARBA00023125"/>
    </source>
</evidence>
<feature type="active site" description="O-(5'-phospho-DNA)-tyrosine intermediate" evidence="7">
    <location>
        <position position="181"/>
    </location>
</feature>
<dbReference type="InterPro" id="IPR013758">
    <property type="entry name" value="Topo_IIA_A/C_ab"/>
</dbReference>
<dbReference type="Pfam" id="PF00521">
    <property type="entry name" value="DNA_topoisoIV"/>
    <property type="match status" value="1"/>
</dbReference>
<dbReference type="PANTHER" id="PTHR43493">
    <property type="entry name" value="DNA GYRASE/TOPOISOMERASE SUBUNIT A"/>
    <property type="match status" value="1"/>
</dbReference>
<gene>
    <name evidence="10" type="ORF">FRUB_06288</name>
</gene>
<evidence type="ECO:0000313" key="10">
    <source>
        <dbReference type="EMBL" id="OWK39206.1"/>
    </source>
</evidence>
<protein>
    <recommendedName>
        <fullName evidence="3">DNA topoisomerase (ATP-hydrolyzing)</fullName>
        <ecNumber evidence="3">5.6.2.2</ecNumber>
    </recommendedName>
</protein>